<keyword evidence="4" id="KW-1185">Reference proteome</keyword>
<keyword evidence="2" id="KW-0812">Transmembrane</keyword>
<feature type="transmembrane region" description="Helical" evidence="2">
    <location>
        <begin position="16"/>
        <end position="37"/>
    </location>
</feature>
<evidence type="ECO:0000313" key="4">
    <source>
        <dbReference type="Proteomes" id="UP001595796"/>
    </source>
</evidence>
<evidence type="ECO:0000313" key="3">
    <source>
        <dbReference type="EMBL" id="MFC5067939.1"/>
    </source>
</evidence>
<feature type="region of interest" description="Disordered" evidence="1">
    <location>
        <begin position="109"/>
        <end position="134"/>
    </location>
</feature>
<feature type="transmembrane region" description="Helical" evidence="2">
    <location>
        <begin position="58"/>
        <end position="82"/>
    </location>
</feature>
<feature type="compositionally biased region" description="Low complexity" evidence="1">
    <location>
        <begin position="117"/>
        <end position="134"/>
    </location>
</feature>
<evidence type="ECO:0000256" key="2">
    <source>
        <dbReference type="SAM" id="Phobius"/>
    </source>
</evidence>
<dbReference type="Proteomes" id="UP001595796">
    <property type="component" value="Unassembled WGS sequence"/>
</dbReference>
<keyword evidence="2" id="KW-1133">Transmembrane helix</keyword>
<organism evidence="3 4">
    <name type="scientific">Flaviflagellibacter deserti</name>
    <dbReference type="NCBI Taxonomy" id="2267266"/>
    <lineage>
        <taxon>Bacteria</taxon>
        <taxon>Pseudomonadati</taxon>
        <taxon>Pseudomonadota</taxon>
        <taxon>Alphaproteobacteria</taxon>
        <taxon>Hyphomicrobiales</taxon>
        <taxon>Flaviflagellibacter</taxon>
    </lineage>
</organism>
<evidence type="ECO:0000256" key="1">
    <source>
        <dbReference type="SAM" id="MobiDB-lite"/>
    </source>
</evidence>
<name>A0ABV9Z0D5_9HYPH</name>
<gene>
    <name evidence="3" type="ORF">ACFPFW_07895</name>
</gene>
<protein>
    <submittedName>
        <fullName evidence="3">Uncharacterized protein</fullName>
    </submittedName>
</protein>
<sequence>MADLAKGPVLWLPHHLGYGGSLVLSLSLLGGLALLILSRSRVETVAADRLSIRSSLNAVFVHRWPAVLSGVLVAAIGTFAYLRFAPLGVTSQIGTAASGAAGLLPDTLYGPGPRPSLPASSSRPCRPAGRSAAD</sequence>
<proteinExistence type="predicted"/>
<accession>A0ABV9Z0D5</accession>
<dbReference type="EMBL" id="JBHSJF010000006">
    <property type="protein sequence ID" value="MFC5067939.1"/>
    <property type="molecule type" value="Genomic_DNA"/>
</dbReference>
<keyword evidence="2" id="KW-0472">Membrane</keyword>
<dbReference type="RefSeq" id="WP_114956503.1">
    <property type="nucleotide sequence ID" value="NZ_JBHSJF010000006.1"/>
</dbReference>
<comment type="caution">
    <text evidence="3">The sequence shown here is derived from an EMBL/GenBank/DDBJ whole genome shotgun (WGS) entry which is preliminary data.</text>
</comment>
<reference evidence="4" key="1">
    <citation type="journal article" date="2019" name="Int. J. Syst. Evol. Microbiol.">
        <title>The Global Catalogue of Microorganisms (GCM) 10K type strain sequencing project: providing services to taxonomists for standard genome sequencing and annotation.</title>
        <authorList>
            <consortium name="The Broad Institute Genomics Platform"/>
            <consortium name="The Broad Institute Genome Sequencing Center for Infectious Disease"/>
            <person name="Wu L."/>
            <person name="Ma J."/>
        </authorList>
    </citation>
    <scope>NUCLEOTIDE SEQUENCE [LARGE SCALE GENOMIC DNA]</scope>
    <source>
        <strain evidence="4">CGMCC 1.16444</strain>
    </source>
</reference>